<organism evidence="1">
    <name type="scientific">marine sediment metagenome</name>
    <dbReference type="NCBI Taxonomy" id="412755"/>
    <lineage>
        <taxon>unclassified sequences</taxon>
        <taxon>metagenomes</taxon>
        <taxon>ecological metagenomes</taxon>
    </lineage>
</organism>
<dbReference type="EMBL" id="BARS01037836">
    <property type="protein sequence ID" value="GAG15959.1"/>
    <property type="molecule type" value="Genomic_DNA"/>
</dbReference>
<proteinExistence type="predicted"/>
<evidence type="ECO:0000313" key="1">
    <source>
        <dbReference type="EMBL" id="GAG15959.1"/>
    </source>
</evidence>
<sequence>MATRITERSRTAHAQLIRALVREYESQGYYVQADHIGHRNGSPPPVNGHIPDVAAYSGGTLRIIAEAETC</sequence>
<accession>X0VCX2</accession>
<gene>
    <name evidence="1" type="ORF">S01H1_57966</name>
</gene>
<name>X0VCX2_9ZZZZ</name>
<protein>
    <submittedName>
        <fullName evidence="1">Uncharacterized protein</fullName>
    </submittedName>
</protein>
<reference evidence="1" key="1">
    <citation type="journal article" date="2014" name="Front. Microbiol.">
        <title>High frequency of phylogenetically diverse reductive dehalogenase-homologous genes in deep subseafloor sedimentary metagenomes.</title>
        <authorList>
            <person name="Kawai M."/>
            <person name="Futagami T."/>
            <person name="Toyoda A."/>
            <person name="Takaki Y."/>
            <person name="Nishi S."/>
            <person name="Hori S."/>
            <person name="Arai W."/>
            <person name="Tsubouchi T."/>
            <person name="Morono Y."/>
            <person name="Uchiyama I."/>
            <person name="Ito T."/>
            <person name="Fujiyama A."/>
            <person name="Inagaki F."/>
            <person name="Takami H."/>
        </authorList>
    </citation>
    <scope>NUCLEOTIDE SEQUENCE</scope>
    <source>
        <strain evidence="1">Expedition CK06-06</strain>
    </source>
</reference>
<comment type="caution">
    <text evidence="1">The sequence shown here is derived from an EMBL/GenBank/DDBJ whole genome shotgun (WGS) entry which is preliminary data.</text>
</comment>
<dbReference type="AlphaFoldDB" id="X0VCX2"/>
<feature type="non-terminal residue" evidence="1">
    <location>
        <position position="70"/>
    </location>
</feature>